<organism evidence="12 13">
    <name type="scientific">Propionispora hippei DSM 15287</name>
    <dbReference type="NCBI Taxonomy" id="1123003"/>
    <lineage>
        <taxon>Bacteria</taxon>
        <taxon>Bacillati</taxon>
        <taxon>Bacillota</taxon>
        <taxon>Negativicutes</taxon>
        <taxon>Selenomonadales</taxon>
        <taxon>Sporomusaceae</taxon>
        <taxon>Propionispora</taxon>
    </lineage>
</organism>
<dbReference type="Gene3D" id="3.50.50.60">
    <property type="entry name" value="FAD/NAD(P)-binding domain"/>
    <property type="match status" value="1"/>
</dbReference>
<dbReference type="GO" id="GO:0016491">
    <property type="term" value="F:oxidoreductase activity"/>
    <property type="evidence" value="ECO:0007669"/>
    <property type="project" value="UniProtKB-KW"/>
</dbReference>
<dbReference type="InterPro" id="IPR001155">
    <property type="entry name" value="OxRdtase_FMN_N"/>
</dbReference>
<keyword evidence="13" id="KW-1185">Reference proteome</keyword>
<dbReference type="GO" id="GO:0051536">
    <property type="term" value="F:iron-sulfur cluster binding"/>
    <property type="evidence" value="ECO:0007669"/>
    <property type="project" value="UniProtKB-KW"/>
</dbReference>
<dbReference type="InterPro" id="IPR023753">
    <property type="entry name" value="FAD/NAD-binding_dom"/>
</dbReference>
<reference evidence="12 13" key="1">
    <citation type="submission" date="2016-11" db="EMBL/GenBank/DDBJ databases">
        <authorList>
            <person name="Varghese N."/>
            <person name="Submissions S."/>
        </authorList>
    </citation>
    <scope>NUCLEOTIDE SEQUENCE [LARGE SCALE GENOMIC DNA]</scope>
    <source>
        <strain evidence="12 13">DSM 15287</strain>
    </source>
</reference>
<evidence type="ECO:0000256" key="5">
    <source>
        <dbReference type="ARBA" id="ARBA00022643"/>
    </source>
</evidence>
<dbReference type="InterPro" id="IPR051793">
    <property type="entry name" value="NADH:flavin_oxidoreductase"/>
</dbReference>
<dbReference type="Pfam" id="PF00724">
    <property type="entry name" value="Oxidored_FMN"/>
    <property type="match status" value="1"/>
</dbReference>
<feature type="domain" description="FAD/NAD(P)-binding" evidence="11">
    <location>
        <begin position="385"/>
        <end position="625"/>
    </location>
</feature>
<sequence>MNKYPHVFQPLKIRNMTLKNRIQFTPMVCCLSNAEGEVTEEITEFISGQARTGAAYVTIGDTQIDHERAMCFYGELNVLHDKYIISLSLLAEEAHRYGAKLSIELAHAGRGGVPSMNVKPAFAPSFLPVPGCAQDIKVMDRKDMDWVVNRFAECALRCKKADFDMIMIHSGHNNLLGQFLSPESNIRTDEYGGSLENRMRFPLEIVKAVRESVGENMVIEMRVSGDEMTKNGLRFEEVIEYVKEAQKYIDIAHFSCGNVFVAEGVKYSVPLYLQERLQNVKFAAAAKKVLDIPVSVVGNIMTIQEAEEIIASGKADIVGMCRSLMADPELIKNAVRGEEEKTRPCLRCMDGCGRIFHGYPVRCAVNPVTGREFRYKNIVPAMDKKKVMVIGGGPAGMTAAQTLAKRGHAVALYEKGNRLGGLLHDGSAVTFKDLMRNYTEWHIRTTMECGASIHLNTEVTAELIEKEQPDAVIIATGSTYIKPNIPGINNANVKMLSDVESKRTDIGEKIVVCGGGLSGVECAVGLAREGKKVTVVDMIALEDFCKDLFFITRIALFDEVKKYNVKLVGNSKIEEFTEAGVVIANLEGTRTTLEADTAVIALGLKSNTKLADEIIKKMPLTTYIVGDCESASVKHVRNANFSAFNVAVEL</sequence>
<keyword evidence="4" id="KW-0285">Flavoprotein</keyword>
<evidence type="ECO:0000259" key="11">
    <source>
        <dbReference type="Pfam" id="PF07992"/>
    </source>
</evidence>
<evidence type="ECO:0000256" key="6">
    <source>
        <dbReference type="ARBA" id="ARBA00022723"/>
    </source>
</evidence>
<comment type="similarity">
    <text evidence="3">In the N-terminal section; belongs to the NADH:flavin oxidoreductase/NADH oxidase family.</text>
</comment>
<evidence type="ECO:0000259" key="10">
    <source>
        <dbReference type="Pfam" id="PF00724"/>
    </source>
</evidence>
<evidence type="ECO:0000256" key="9">
    <source>
        <dbReference type="ARBA" id="ARBA00023014"/>
    </source>
</evidence>
<dbReference type="Gene3D" id="3.40.50.720">
    <property type="entry name" value="NAD(P)-binding Rossmann-like Domain"/>
    <property type="match status" value="1"/>
</dbReference>
<keyword evidence="7" id="KW-0560">Oxidoreductase</keyword>
<comment type="cofactor">
    <cofactor evidence="1">
        <name>FMN</name>
        <dbReference type="ChEBI" id="CHEBI:58210"/>
    </cofactor>
</comment>
<dbReference type="GO" id="GO:0046872">
    <property type="term" value="F:metal ion binding"/>
    <property type="evidence" value="ECO:0007669"/>
    <property type="project" value="UniProtKB-KW"/>
</dbReference>
<evidence type="ECO:0000256" key="3">
    <source>
        <dbReference type="ARBA" id="ARBA00011048"/>
    </source>
</evidence>
<dbReference type="PRINTS" id="PR00469">
    <property type="entry name" value="PNDRDTASEII"/>
</dbReference>
<comment type="cofactor">
    <cofactor evidence="2">
        <name>[4Fe-4S] cluster</name>
        <dbReference type="ChEBI" id="CHEBI:49883"/>
    </cofactor>
</comment>
<evidence type="ECO:0000256" key="8">
    <source>
        <dbReference type="ARBA" id="ARBA00023004"/>
    </source>
</evidence>
<dbReference type="AlphaFoldDB" id="A0A1M6NAR6"/>
<dbReference type="SUPFAM" id="SSF51905">
    <property type="entry name" value="FAD/NAD(P)-binding domain"/>
    <property type="match status" value="1"/>
</dbReference>
<dbReference type="Proteomes" id="UP000322917">
    <property type="component" value="Unassembled WGS sequence"/>
</dbReference>
<feature type="domain" description="NADH:flavin oxidoreductase/NADH oxidase N-terminal" evidence="10">
    <location>
        <begin position="7"/>
        <end position="337"/>
    </location>
</feature>
<keyword evidence="8" id="KW-0408">Iron</keyword>
<dbReference type="CDD" id="cd02803">
    <property type="entry name" value="OYE_like_FMN_family"/>
    <property type="match status" value="1"/>
</dbReference>
<dbReference type="InterPro" id="IPR036188">
    <property type="entry name" value="FAD/NAD-bd_sf"/>
</dbReference>
<dbReference type="PANTHER" id="PTHR42917:SF2">
    <property type="entry name" value="2,4-DIENOYL-COA REDUCTASE [(2E)-ENOYL-COA-PRODUCING]"/>
    <property type="match status" value="1"/>
</dbReference>
<evidence type="ECO:0000313" key="13">
    <source>
        <dbReference type="Proteomes" id="UP000322917"/>
    </source>
</evidence>
<dbReference type="SUPFAM" id="SSF51395">
    <property type="entry name" value="FMN-linked oxidoreductases"/>
    <property type="match status" value="1"/>
</dbReference>
<evidence type="ECO:0000256" key="2">
    <source>
        <dbReference type="ARBA" id="ARBA00001966"/>
    </source>
</evidence>
<protein>
    <submittedName>
        <fullName evidence="12">2,4-dienoyl-CoA reductase</fullName>
    </submittedName>
</protein>
<evidence type="ECO:0000256" key="4">
    <source>
        <dbReference type="ARBA" id="ARBA00022630"/>
    </source>
</evidence>
<dbReference type="Gene3D" id="3.20.20.70">
    <property type="entry name" value="Aldolase class I"/>
    <property type="match status" value="1"/>
</dbReference>
<dbReference type="PANTHER" id="PTHR42917">
    <property type="entry name" value="2,4-DIENOYL-COA REDUCTASE"/>
    <property type="match status" value="1"/>
</dbReference>
<dbReference type="EMBL" id="FQZD01000051">
    <property type="protein sequence ID" value="SHJ92803.1"/>
    <property type="molecule type" value="Genomic_DNA"/>
</dbReference>
<evidence type="ECO:0000256" key="1">
    <source>
        <dbReference type="ARBA" id="ARBA00001917"/>
    </source>
</evidence>
<evidence type="ECO:0000256" key="7">
    <source>
        <dbReference type="ARBA" id="ARBA00023002"/>
    </source>
</evidence>
<dbReference type="GO" id="GO:0010181">
    <property type="term" value="F:FMN binding"/>
    <property type="evidence" value="ECO:0007669"/>
    <property type="project" value="InterPro"/>
</dbReference>
<dbReference type="PRINTS" id="PR00368">
    <property type="entry name" value="FADPNR"/>
</dbReference>
<accession>A0A1M6NAR6</accession>
<dbReference type="RefSeq" id="WP_188128408.1">
    <property type="nucleotide sequence ID" value="NZ_FQZD01000051.1"/>
</dbReference>
<keyword evidence="6" id="KW-0479">Metal-binding</keyword>
<dbReference type="InterPro" id="IPR013785">
    <property type="entry name" value="Aldolase_TIM"/>
</dbReference>
<keyword evidence="5" id="KW-0288">FMN</keyword>
<name>A0A1M6NAR6_9FIRM</name>
<keyword evidence="9" id="KW-0411">Iron-sulfur</keyword>
<dbReference type="Pfam" id="PF07992">
    <property type="entry name" value="Pyr_redox_2"/>
    <property type="match status" value="1"/>
</dbReference>
<evidence type="ECO:0000313" key="12">
    <source>
        <dbReference type="EMBL" id="SHJ92803.1"/>
    </source>
</evidence>
<proteinExistence type="inferred from homology"/>
<gene>
    <name evidence="12" type="ORF">SAMN02745170_03714</name>
</gene>